<feature type="region of interest" description="Disordered" evidence="1">
    <location>
        <begin position="1"/>
        <end position="29"/>
    </location>
</feature>
<dbReference type="AlphaFoldDB" id="A0A3G6YMT3"/>
<keyword evidence="2" id="KW-0614">Plasmid</keyword>
<gene>
    <name evidence="2" type="ORF">DKE52_021270</name>
</gene>
<feature type="region of interest" description="Disordered" evidence="1">
    <location>
        <begin position="1015"/>
        <end position="1045"/>
    </location>
</feature>
<feature type="region of interest" description="Disordered" evidence="1">
    <location>
        <begin position="337"/>
        <end position="367"/>
    </location>
</feature>
<organism evidence="2 3">
    <name type="scientific">Acinetobacter pittii</name>
    <name type="common">Acinetobacter genomosp. 3</name>
    <dbReference type="NCBI Taxonomy" id="48296"/>
    <lineage>
        <taxon>Bacteria</taxon>
        <taxon>Pseudomonadati</taxon>
        <taxon>Pseudomonadota</taxon>
        <taxon>Gammaproteobacteria</taxon>
        <taxon>Moraxellales</taxon>
        <taxon>Moraxellaceae</taxon>
        <taxon>Acinetobacter</taxon>
        <taxon>Acinetobacter calcoaceticus/baumannii complex</taxon>
    </lineage>
</organism>
<proteinExistence type="predicted"/>
<feature type="region of interest" description="Disordered" evidence="1">
    <location>
        <begin position="902"/>
        <end position="932"/>
    </location>
</feature>
<name>A0A3G6YMT3_ACIPI</name>
<geneLocation type="plasmid" evidence="3">
    <name>p2014s06-099-1</name>
</geneLocation>
<feature type="region of interest" description="Disordered" evidence="1">
    <location>
        <begin position="676"/>
        <end position="706"/>
    </location>
</feature>
<protein>
    <submittedName>
        <fullName evidence="2">Uncharacterized protein</fullName>
    </submittedName>
</protein>
<evidence type="ECO:0000313" key="3">
    <source>
        <dbReference type="Proteomes" id="UP000254410"/>
    </source>
</evidence>
<feature type="region of interest" description="Disordered" evidence="1">
    <location>
        <begin position="111"/>
        <end position="141"/>
    </location>
</feature>
<accession>A0A3G6YMT3</accession>
<feature type="region of interest" description="Disordered" evidence="1">
    <location>
        <begin position="789"/>
        <end position="819"/>
    </location>
</feature>
<sequence>MVKGVGPATDSIAAQGDNDTDPTTPEDTGLDLVTGAITVDIVETGAITGTTTDVAPGTDVVLTITGKDADGNNVTISKTVTTDASGNYSSAVTVAEGIVDGSAVTVVANTTDRNGQGVGPATDSIAAQGDNDTDPTTPEDTGLDLVTGAITVDIVETGAITGTTTDVAPGTDVVLTITGKDADGNNVTISKTVTTDASGNYSSAVTVAEGIVDGSAVTVVANTTDRNGQGVGPATDSIAAQGDNDTDPTTPEDTGLDLVTGAITVDIVETGAITGTTTDVAPGTDVVLTITGKDADGNNVTISKTVTTDASGNYSSAVTVAEGIVDGSAVTVVANTTDRNGQGVGPATDSIAAQGDNDTDPTTPEDTGLDLVTGAITVDIVETGAITGTTTDVAPGTDVVLTITGKDADGNNVTISKTVTTDASGNYSSAVTVAEGIVDGSAVTVVANTTDRNGQGVGPATDSIAAQGDNDTDPTTPEDTGLDLVTGAITVDIVETGAITGTTTDVAPGTDVVLTITGKDADGNNVTISKTVTTDASGNYSSAVTVAEGIVDGSAVTVVANTTDRNGQGVGPATDSIAAQGDNDTDPTTPEDTGLDLVTGAITVDIVETGAITGTTTDVAPGTDVVLTITGKDADGNNVTISKTVTTDASGNYSSAVTVADGIVDGSAVTVVANTTDRNGQGVGPATDSIAAQGDNDTDPTTPEDTGLDLVTGAITVDIVETGAITGTTTDVAPGTDVVLTITGKDADGNNVTISKTVTTDASGNYSSAVTVAEGIVDGSAVTVVANTTDRNGQGVGPATDSIAAQGDNDTDPTTPEDTGLDLVTGAITVDIVETGAITGTTTDVAPGTDVVLTITGKDADGNNVTISKTVTTDASGNYSSAVTVAEGIVDGSAVTVVANTTDRNGQGVGPATDSIAAQGDNDTDPTTPEDTGLDLVTGAITVDIVETGAITGTTTDVAPGTDVVLTITGKDADGNNVTISKTVTTDASGNYSSAVTVAEGIVDGSAVTVVANTTDRNGQGVGPATDSIAAQGDNDTDPTTPEDTGFRLGYWCHHS</sequence>
<dbReference type="SMART" id="SM00710">
    <property type="entry name" value="PbH1"/>
    <property type="match status" value="18"/>
</dbReference>
<dbReference type="Proteomes" id="UP000254410">
    <property type="component" value="Plasmid p2014S06-099-1"/>
</dbReference>
<feature type="region of interest" description="Disordered" evidence="1">
    <location>
        <begin position="224"/>
        <end position="254"/>
    </location>
</feature>
<evidence type="ECO:0000256" key="1">
    <source>
        <dbReference type="SAM" id="MobiDB-lite"/>
    </source>
</evidence>
<dbReference type="InterPro" id="IPR006626">
    <property type="entry name" value="PbH1"/>
</dbReference>
<reference evidence="2 3" key="2">
    <citation type="submission" date="2018-12" db="EMBL/GenBank/DDBJ databases">
        <title>Molecular Epidemiology of Emerging Carbapenem-Resistance in Acinetobacter nosocomialis and Acinetobacter pittii in Taiwan, 2010-2014.</title>
        <authorList>
            <person name="Huang W.-C."/>
            <person name="Wang H.-Y."/>
            <person name="Lai J.-F."/>
            <person name="Lauderdale T.-L."/>
            <person name="Sytwu H.-K."/>
        </authorList>
    </citation>
    <scope>NUCLEOTIDE SEQUENCE [LARGE SCALE GENOMIC DNA]</scope>
    <source>
        <strain evidence="2 3">2014S06-099</strain>
        <plasmid evidence="3">p2014s06-099-1</plasmid>
    </source>
</reference>
<feature type="region of interest" description="Disordered" evidence="1">
    <location>
        <begin position="450"/>
        <end position="480"/>
    </location>
</feature>
<feature type="region of interest" description="Disordered" evidence="1">
    <location>
        <begin position="563"/>
        <end position="593"/>
    </location>
</feature>
<dbReference type="EMBL" id="CP033541">
    <property type="protein sequence ID" value="AZC01521.1"/>
    <property type="molecule type" value="Genomic_DNA"/>
</dbReference>
<evidence type="ECO:0000313" key="2">
    <source>
        <dbReference type="EMBL" id="AZC01521.1"/>
    </source>
</evidence>
<reference evidence="2 3" key="1">
    <citation type="submission" date="2018-11" db="EMBL/GenBank/DDBJ databases">
        <authorList>
            <person name="Kuo S.-C."/>
            <person name="Chen F.-J."/>
            <person name="Liao Y.-C."/>
        </authorList>
    </citation>
    <scope>NUCLEOTIDE SEQUENCE [LARGE SCALE GENOMIC DNA]</scope>
    <source>
        <strain evidence="2 3">2014S06-099</strain>
        <plasmid evidence="3">p2014s06-099-1</plasmid>
    </source>
</reference>